<evidence type="ECO:0000313" key="2">
    <source>
        <dbReference type="EMBL" id="GAA4330290.1"/>
    </source>
</evidence>
<protein>
    <submittedName>
        <fullName evidence="2">Uncharacterized protein</fullName>
    </submittedName>
</protein>
<dbReference type="Proteomes" id="UP001500975">
    <property type="component" value="Unassembled WGS sequence"/>
</dbReference>
<organism evidence="2 3">
    <name type="scientific">Variovorax defluvii</name>
    <dbReference type="NCBI Taxonomy" id="913761"/>
    <lineage>
        <taxon>Bacteria</taxon>
        <taxon>Pseudomonadati</taxon>
        <taxon>Pseudomonadota</taxon>
        <taxon>Betaproteobacteria</taxon>
        <taxon>Burkholderiales</taxon>
        <taxon>Comamonadaceae</taxon>
        <taxon>Variovorax</taxon>
    </lineage>
</organism>
<comment type="caution">
    <text evidence="2">The sequence shown here is derived from an EMBL/GenBank/DDBJ whole genome shotgun (WGS) entry which is preliminary data.</text>
</comment>
<sequence length="196" mass="20513">MVNDDGTNRADSSAASPTSAITGRGRLQAGTIDSSTGIIDVPTFVWGRPTSDSDTTQRSGWYLDFPSTGERQVSGISLAGSTLIFNSLTPNANTTTSVCGAGGGSGREYRLDVDTGDGASRVSTVGLLGESMAMRITSATTSSTTDSTGRRHRTVTTQSIAQGTMGLATSSTVTHDEIAGRLSWRQIHNYQALKER</sequence>
<reference evidence="3" key="1">
    <citation type="journal article" date="2019" name="Int. J. Syst. Evol. Microbiol.">
        <title>The Global Catalogue of Microorganisms (GCM) 10K type strain sequencing project: providing services to taxonomists for standard genome sequencing and annotation.</title>
        <authorList>
            <consortium name="The Broad Institute Genomics Platform"/>
            <consortium name="The Broad Institute Genome Sequencing Center for Infectious Disease"/>
            <person name="Wu L."/>
            <person name="Ma J."/>
        </authorList>
    </citation>
    <scope>NUCLEOTIDE SEQUENCE [LARGE SCALE GENOMIC DNA]</scope>
    <source>
        <strain evidence="3">JCM 17804</strain>
    </source>
</reference>
<proteinExistence type="predicted"/>
<name>A0ABP8GUT4_9BURK</name>
<gene>
    <name evidence="2" type="ORF">GCM10023165_03920</name>
</gene>
<accession>A0ABP8GUT4</accession>
<feature type="compositionally biased region" description="Polar residues" evidence="1">
    <location>
        <begin position="9"/>
        <end position="21"/>
    </location>
</feature>
<keyword evidence="3" id="KW-1185">Reference proteome</keyword>
<evidence type="ECO:0000313" key="3">
    <source>
        <dbReference type="Proteomes" id="UP001500975"/>
    </source>
</evidence>
<evidence type="ECO:0000256" key="1">
    <source>
        <dbReference type="SAM" id="MobiDB-lite"/>
    </source>
</evidence>
<feature type="region of interest" description="Disordered" evidence="1">
    <location>
        <begin position="1"/>
        <end position="27"/>
    </location>
</feature>
<dbReference type="EMBL" id="BAABGJ010000002">
    <property type="protein sequence ID" value="GAA4330290.1"/>
    <property type="molecule type" value="Genomic_DNA"/>
</dbReference>